<accession>A0ABN3HA58</accession>
<evidence type="ECO:0000313" key="1">
    <source>
        <dbReference type="EMBL" id="GAA2373813.1"/>
    </source>
</evidence>
<reference evidence="1 2" key="1">
    <citation type="journal article" date="2019" name="Int. J. Syst. Evol. Microbiol.">
        <title>The Global Catalogue of Microorganisms (GCM) 10K type strain sequencing project: providing services to taxonomists for standard genome sequencing and annotation.</title>
        <authorList>
            <consortium name="The Broad Institute Genomics Platform"/>
            <consortium name="The Broad Institute Genome Sequencing Center for Infectious Disease"/>
            <person name="Wu L."/>
            <person name="Ma J."/>
        </authorList>
    </citation>
    <scope>NUCLEOTIDE SEQUENCE [LARGE SCALE GENOMIC DNA]</scope>
    <source>
        <strain evidence="1 2">JCM 3272</strain>
    </source>
</reference>
<comment type="caution">
    <text evidence="1">The sequence shown here is derived from an EMBL/GenBank/DDBJ whole genome shotgun (WGS) entry which is preliminary data.</text>
</comment>
<dbReference type="Proteomes" id="UP001501444">
    <property type="component" value="Unassembled WGS sequence"/>
</dbReference>
<protein>
    <submittedName>
        <fullName evidence="1">Uncharacterized protein</fullName>
    </submittedName>
</protein>
<dbReference type="EMBL" id="BAAARV010000075">
    <property type="protein sequence ID" value="GAA2373813.1"/>
    <property type="molecule type" value="Genomic_DNA"/>
</dbReference>
<gene>
    <name evidence="1" type="ORF">GCM10010170_076560</name>
</gene>
<organism evidence="1 2">
    <name type="scientific">Dactylosporangium salmoneum</name>
    <dbReference type="NCBI Taxonomy" id="53361"/>
    <lineage>
        <taxon>Bacteria</taxon>
        <taxon>Bacillati</taxon>
        <taxon>Actinomycetota</taxon>
        <taxon>Actinomycetes</taxon>
        <taxon>Micromonosporales</taxon>
        <taxon>Micromonosporaceae</taxon>
        <taxon>Dactylosporangium</taxon>
    </lineage>
</organism>
<sequence length="84" mass="9056">MLATMWPPYWDTLTSAPALGRPDPYEQARHLVAGTGVRVPEEFTNADLQTLRDTAGDDPRLNFAVAHAQRGQVTQPTGRGAGPA</sequence>
<keyword evidence="2" id="KW-1185">Reference proteome</keyword>
<evidence type="ECO:0000313" key="2">
    <source>
        <dbReference type="Proteomes" id="UP001501444"/>
    </source>
</evidence>
<proteinExistence type="predicted"/>
<name>A0ABN3HA58_9ACTN</name>